<dbReference type="STRING" id="138119.DSY2164"/>
<organism evidence="5 6">
    <name type="scientific">Desulfitobacterium hafniense (strain Y51)</name>
    <dbReference type="NCBI Taxonomy" id="138119"/>
    <lineage>
        <taxon>Bacteria</taxon>
        <taxon>Bacillati</taxon>
        <taxon>Bacillota</taxon>
        <taxon>Clostridia</taxon>
        <taxon>Eubacteriales</taxon>
        <taxon>Desulfitobacteriaceae</taxon>
        <taxon>Desulfitobacterium</taxon>
    </lineage>
</organism>
<keyword evidence="1 3" id="KW-0547">Nucleotide-binding</keyword>
<evidence type="ECO:0000313" key="6">
    <source>
        <dbReference type="Proteomes" id="UP000001946"/>
    </source>
</evidence>
<accession>Q24VI9</accession>
<dbReference type="GO" id="GO:0005524">
    <property type="term" value="F:ATP binding"/>
    <property type="evidence" value="ECO:0007669"/>
    <property type="project" value="UniProtKB-UniRule"/>
</dbReference>
<gene>
    <name evidence="5" type="ordered locus">DSY2164</name>
</gene>
<dbReference type="InterPro" id="IPR050206">
    <property type="entry name" value="FtsK/SpoIIIE/SftA"/>
</dbReference>
<feature type="binding site" evidence="3">
    <location>
        <begin position="149"/>
        <end position="156"/>
    </location>
    <ligand>
        <name>ATP</name>
        <dbReference type="ChEBI" id="CHEBI:30616"/>
    </ligand>
</feature>
<dbReference type="GO" id="GO:0003677">
    <property type="term" value="F:DNA binding"/>
    <property type="evidence" value="ECO:0007669"/>
    <property type="project" value="InterPro"/>
</dbReference>
<dbReference type="PROSITE" id="PS50901">
    <property type="entry name" value="FTSK"/>
    <property type="match status" value="1"/>
</dbReference>
<evidence type="ECO:0000256" key="2">
    <source>
        <dbReference type="ARBA" id="ARBA00022840"/>
    </source>
</evidence>
<protein>
    <recommendedName>
        <fullName evidence="4">FtsK domain-containing protein</fullName>
    </recommendedName>
</protein>
<evidence type="ECO:0000313" key="5">
    <source>
        <dbReference type="EMBL" id="BAE83953.1"/>
    </source>
</evidence>
<dbReference type="SUPFAM" id="SSF52540">
    <property type="entry name" value="P-loop containing nucleoside triphosphate hydrolases"/>
    <property type="match status" value="1"/>
</dbReference>
<dbReference type="EMBL" id="AP008230">
    <property type="protein sequence ID" value="BAE83953.1"/>
    <property type="molecule type" value="Genomic_DNA"/>
</dbReference>
<sequence>MENQNPIEEIREGLKYLWIHRNGNEVHAAVADTIEAKYLKLKPLIVKKIKLADNAFRFLINLPAGLGYAEFKKLEPLFADATGGSVDISKHGKTITMDVMTEELKASYPYSLFDAGQYGGMYLPFPVGMSAKGLIVRDLTEYPHFFLGGETNYGKSNGLHVIANSILLHRPETFVAIVDPKSTEFSYLDGRALVVDEMNKVGVLLMKLNQVMDERKKILKAAHCVKIQKYLEKSYEMPFIVLIIDEWADLPDDVQEHLWRLLRMGRFVGIHIVAATQRPSSKTFEKFGDMKAMFYGRMSFVVADELNSRMILDNDRAAHLPAIKGRAIYKCGLECLEVQMLYLDPEEAEKMLNSQNIAYKVVNHIELDESPKMLPPRQRFALSAGKGRGPKH</sequence>
<dbReference type="KEGG" id="dsy:DSY2164"/>
<dbReference type="RefSeq" id="WP_011460122.1">
    <property type="nucleotide sequence ID" value="NC_007907.1"/>
</dbReference>
<keyword evidence="6" id="KW-1185">Reference proteome</keyword>
<dbReference type="eggNOG" id="COG1674">
    <property type="taxonomic scope" value="Bacteria"/>
</dbReference>
<dbReference type="Proteomes" id="UP000001946">
    <property type="component" value="Chromosome"/>
</dbReference>
<dbReference type="AlphaFoldDB" id="Q24VI9"/>
<dbReference type="InterPro" id="IPR002543">
    <property type="entry name" value="FtsK_dom"/>
</dbReference>
<dbReference type="HOGENOM" id="CLU_705674_0_0_9"/>
<dbReference type="Pfam" id="PF01580">
    <property type="entry name" value="FtsK_SpoIIIE"/>
    <property type="match status" value="1"/>
</dbReference>
<proteinExistence type="predicted"/>
<dbReference type="InterPro" id="IPR027417">
    <property type="entry name" value="P-loop_NTPase"/>
</dbReference>
<dbReference type="PANTHER" id="PTHR22683">
    <property type="entry name" value="SPORULATION PROTEIN RELATED"/>
    <property type="match status" value="1"/>
</dbReference>
<dbReference type="PANTHER" id="PTHR22683:SF1">
    <property type="entry name" value="TYPE VII SECRETION SYSTEM PROTEIN ESSC"/>
    <property type="match status" value="1"/>
</dbReference>
<feature type="domain" description="FtsK" evidence="4">
    <location>
        <begin position="131"/>
        <end position="309"/>
    </location>
</feature>
<name>Q24VI9_DESHY</name>
<keyword evidence="2 3" id="KW-0067">ATP-binding</keyword>
<evidence type="ECO:0000259" key="4">
    <source>
        <dbReference type="PROSITE" id="PS50901"/>
    </source>
</evidence>
<evidence type="ECO:0000256" key="3">
    <source>
        <dbReference type="PROSITE-ProRule" id="PRU00289"/>
    </source>
</evidence>
<dbReference type="Gene3D" id="3.40.50.300">
    <property type="entry name" value="P-loop containing nucleotide triphosphate hydrolases"/>
    <property type="match status" value="1"/>
</dbReference>
<evidence type="ECO:0000256" key="1">
    <source>
        <dbReference type="ARBA" id="ARBA00022741"/>
    </source>
</evidence>
<reference evidence="5 6" key="1">
    <citation type="journal article" date="2006" name="J. Bacteriol.">
        <title>Complete genome sequence of the dehalorespiring bacterium Desulfitobacterium hafniense Y51 and comparison with Dehalococcoides ethenogenes 195.</title>
        <authorList>
            <person name="Nonaka H."/>
            <person name="Keresztes G."/>
            <person name="Shinoda Y."/>
            <person name="Ikenaga Y."/>
            <person name="Abe M."/>
            <person name="Naito K."/>
            <person name="Inatomi K."/>
            <person name="Furukawa K."/>
            <person name="Inui M."/>
            <person name="Yukawa H."/>
        </authorList>
    </citation>
    <scope>NUCLEOTIDE SEQUENCE [LARGE SCALE GENOMIC DNA]</scope>
    <source>
        <strain evidence="5 6">Y51</strain>
    </source>
</reference>